<evidence type="ECO:0000313" key="4">
    <source>
        <dbReference type="Proteomes" id="UP001501742"/>
    </source>
</evidence>
<dbReference type="SUPFAM" id="SSF140931">
    <property type="entry name" value="Fic-like"/>
    <property type="match status" value="1"/>
</dbReference>
<evidence type="ECO:0000313" key="3">
    <source>
        <dbReference type="EMBL" id="GAA1491695.1"/>
    </source>
</evidence>
<accession>A0ABN1Z807</accession>
<feature type="compositionally biased region" description="Low complexity" evidence="1">
    <location>
        <begin position="359"/>
        <end position="368"/>
    </location>
</feature>
<dbReference type="Gene3D" id="1.10.3290.10">
    <property type="entry name" value="Fido-like domain"/>
    <property type="match status" value="1"/>
</dbReference>
<name>A0ABN1Z807_9MICO</name>
<dbReference type="PANTHER" id="PTHR13504">
    <property type="entry name" value="FIDO DOMAIN-CONTAINING PROTEIN DDB_G0283145"/>
    <property type="match status" value="1"/>
</dbReference>
<evidence type="ECO:0000256" key="1">
    <source>
        <dbReference type="SAM" id="MobiDB-lite"/>
    </source>
</evidence>
<dbReference type="EMBL" id="BAAAJX010000001">
    <property type="protein sequence ID" value="GAA1491695.1"/>
    <property type="molecule type" value="Genomic_DNA"/>
</dbReference>
<dbReference type="InterPro" id="IPR036597">
    <property type="entry name" value="Fido-like_dom_sf"/>
</dbReference>
<dbReference type="InterPro" id="IPR003812">
    <property type="entry name" value="Fido"/>
</dbReference>
<proteinExistence type="predicted"/>
<gene>
    <name evidence="3" type="ORF">GCM10009627_00410</name>
</gene>
<comment type="caution">
    <text evidence="3">The sequence shown here is derived from an EMBL/GenBank/DDBJ whole genome shotgun (WGS) entry which is preliminary data.</text>
</comment>
<reference evidence="3 4" key="1">
    <citation type="journal article" date="2019" name="Int. J. Syst. Evol. Microbiol.">
        <title>The Global Catalogue of Microorganisms (GCM) 10K type strain sequencing project: providing services to taxonomists for standard genome sequencing and annotation.</title>
        <authorList>
            <consortium name="The Broad Institute Genomics Platform"/>
            <consortium name="The Broad Institute Genome Sequencing Center for Infectious Disease"/>
            <person name="Wu L."/>
            <person name="Ma J."/>
        </authorList>
    </citation>
    <scope>NUCLEOTIDE SEQUENCE [LARGE SCALE GENOMIC DNA]</scope>
    <source>
        <strain evidence="3 4">JCM 12140</strain>
    </source>
</reference>
<feature type="region of interest" description="Disordered" evidence="1">
    <location>
        <begin position="359"/>
        <end position="379"/>
    </location>
</feature>
<feature type="domain" description="Fido" evidence="2">
    <location>
        <begin position="82"/>
        <end position="230"/>
    </location>
</feature>
<protein>
    <submittedName>
        <fullName evidence="3">Fic family protein</fullName>
    </submittedName>
</protein>
<evidence type="ECO:0000259" key="2">
    <source>
        <dbReference type="PROSITE" id="PS51459"/>
    </source>
</evidence>
<dbReference type="PANTHER" id="PTHR13504:SF38">
    <property type="entry name" value="FIDO DOMAIN-CONTAINING PROTEIN"/>
    <property type="match status" value="1"/>
</dbReference>
<dbReference type="Proteomes" id="UP001501742">
    <property type="component" value="Unassembled WGS sequence"/>
</dbReference>
<organism evidence="3 4">
    <name type="scientific">Curtobacterium herbarum</name>
    <dbReference type="NCBI Taxonomy" id="150122"/>
    <lineage>
        <taxon>Bacteria</taxon>
        <taxon>Bacillati</taxon>
        <taxon>Actinomycetota</taxon>
        <taxon>Actinomycetes</taxon>
        <taxon>Micrococcales</taxon>
        <taxon>Microbacteriaceae</taxon>
        <taxon>Curtobacterium</taxon>
    </lineage>
</organism>
<dbReference type="PROSITE" id="PS51459">
    <property type="entry name" value="FIDO"/>
    <property type="match status" value="1"/>
</dbReference>
<keyword evidence="4" id="KW-1185">Reference proteome</keyword>
<dbReference type="InterPro" id="IPR040198">
    <property type="entry name" value="Fido_containing"/>
</dbReference>
<dbReference type="Pfam" id="PF02661">
    <property type="entry name" value="Fic"/>
    <property type="match status" value="1"/>
</dbReference>
<sequence>MARASERLRDLDRRLGDRTATFDLLLARTEAVSSSRIEDEHATLDDYARALVGIRANGSATAMVGATAALRAMIDDAGRGSITERSVLDAHAVLMRDDPVDGPVAGRWRQVQNWIGGGASPRDAAYVPPPADDVADAMDDLFAFLARDDLDPVVQAAIAHAQFESVHPFTDGNGRIGRALVNAVLRHRGLTTSLVVPVAAALVADRAGYFAELVRYRDGHVEGVVSLVAAAVGTVCDEVEYAALRLDELEQDRAAVHRTGHGDPVTHDSTVLRVLLADPVLTEAAVSAALPPDLPWTDAVIDDLVDAGVLRPVTERRSDRAWVAPDVLAELDGLAERIRAAAAPDAVAAAAVAAPAPAPAAVAAPAPASESGRAPMPSA</sequence>